<dbReference type="GeneID" id="93646778"/>
<dbReference type="Gene3D" id="3.60.20.10">
    <property type="entry name" value="Glutamine Phosphoribosylpyrophosphate, subunit 1, domain 1"/>
    <property type="match status" value="1"/>
</dbReference>
<evidence type="ECO:0000256" key="1">
    <source>
        <dbReference type="ARBA" id="ARBA00022942"/>
    </source>
</evidence>
<dbReference type="GO" id="GO:0034515">
    <property type="term" value="C:proteasome storage granule"/>
    <property type="evidence" value="ECO:0007669"/>
    <property type="project" value="EnsemblFungi"/>
</dbReference>
<dbReference type="SUPFAM" id="SSF56235">
    <property type="entry name" value="N-terminal nucleophile aminohydrolases (Ntn hydrolases)"/>
    <property type="match status" value="1"/>
</dbReference>
<dbReference type="InterPro" id="IPR001353">
    <property type="entry name" value="Proteasome_sua/b"/>
</dbReference>
<dbReference type="Pfam" id="PF10584">
    <property type="entry name" value="Proteasome_A_N"/>
    <property type="match status" value="1"/>
</dbReference>
<comment type="caution">
    <text evidence="4">The sequence shown here is derived from an EMBL/GenBank/DDBJ whole genome shotgun (WGS) entry which is preliminary data.</text>
</comment>
<evidence type="ECO:0000259" key="3">
    <source>
        <dbReference type="SMART" id="SM00948"/>
    </source>
</evidence>
<dbReference type="VEuPathDB" id="MicrosporidiaDB:NEDG_00428"/>
<dbReference type="InterPro" id="IPR000426">
    <property type="entry name" value="Proteasome_asu_N"/>
</dbReference>
<organism evidence="4 5">
    <name type="scientific">Nematocida displodere</name>
    <dbReference type="NCBI Taxonomy" id="1805483"/>
    <lineage>
        <taxon>Eukaryota</taxon>
        <taxon>Fungi</taxon>
        <taxon>Fungi incertae sedis</taxon>
        <taxon>Microsporidia</taxon>
        <taxon>Nematocida</taxon>
    </lineage>
</organism>
<dbReference type="PROSITE" id="PS51475">
    <property type="entry name" value="PROTEASOME_ALPHA_2"/>
    <property type="match status" value="1"/>
</dbReference>
<evidence type="ECO:0000313" key="5">
    <source>
        <dbReference type="Proteomes" id="UP000185944"/>
    </source>
</evidence>
<keyword evidence="1 2" id="KW-0647">Proteasome</keyword>
<dbReference type="Proteomes" id="UP000185944">
    <property type="component" value="Unassembled WGS sequence"/>
</dbReference>
<dbReference type="InterPro" id="IPR029055">
    <property type="entry name" value="Ntn_hydrolases_N"/>
</dbReference>
<dbReference type="STRING" id="1805483.A0A177EJ05"/>
<name>A0A177EJ05_9MICR</name>
<dbReference type="GO" id="GO:0019773">
    <property type="term" value="C:proteasome core complex, alpha-subunit complex"/>
    <property type="evidence" value="ECO:0007669"/>
    <property type="project" value="UniProtKB-UniRule"/>
</dbReference>
<gene>
    <name evidence="4" type="ORF">NEDG_00428</name>
</gene>
<dbReference type="OrthoDB" id="431557at2759"/>
<dbReference type="InterPro" id="IPR023332">
    <property type="entry name" value="Proteasome_alpha-type"/>
</dbReference>
<dbReference type="Pfam" id="PF00227">
    <property type="entry name" value="Proteasome"/>
    <property type="match status" value="1"/>
</dbReference>
<feature type="domain" description="Proteasome alpha-type subunits" evidence="3">
    <location>
        <begin position="4"/>
        <end position="26"/>
    </location>
</feature>
<keyword evidence="5" id="KW-1185">Reference proteome</keyword>
<protein>
    <submittedName>
        <fullName evidence="4">2S proteasome subunit alpha 3</fullName>
    </submittedName>
</protein>
<accession>A0A177EJ05</accession>
<dbReference type="RefSeq" id="XP_067545554.1">
    <property type="nucleotide sequence ID" value="XM_067687846.1"/>
</dbReference>
<dbReference type="GO" id="GO:0010499">
    <property type="term" value="P:proteasomal ubiquitin-independent protein catabolic process"/>
    <property type="evidence" value="ECO:0007669"/>
    <property type="project" value="EnsemblFungi"/>
</dbReference>
<dbReference type="InterPro" id="IPR050115">
    <property type="entry name" value="Proteasome_alpha"/>
</dbReference>
<sequence>MENTDALTNTFSEEGRIHQVEYAIKSVTSAGPAIGVRFANGVVLLGKNTDNVLTLTQDEKIYRINPRTIAVVGGLYADSNLLVHYARVKAQEYLHNYNQDMSPWLIGKTICKIKQRFTQGGGMRPFGVSFMLAGYADNGQYHLLSTDPSGTLNDWNVFAFGENDKIILSSLEEYPEQMSMEEALLLAFKALSSTSEGVLKSPDAIAATVVYSEESVHKVKELTKKEVAGYLEKVQVKRE</sequence>
<reference evidence="4 5" key="1">
    <citation type="submission" date="2016-02" db="EMBL/GenBank/DDBJ databases">
        <title>Discovery of a natural microsporidian pathogen with a broad tissue tropism in Caenorhabditis elegans.</title>
        <authorList>
            <person name="Luallen R.J."/>
            <person name="Reinke A.W."/>
            <person name="Tong L."/>
            <person name="Botts M.R."/>
            <person name="Felix M.-A."/>
            <person name="Troemel E.R."/>
        </authorList>
    </citation>
    <scope>NUCLEOTIDE SEQUENCE [LARGE SCALE GENOMIC DNA]</scope>
    <source>
        <strain evidence="4 5">JUm2807</strain>
    </source>
</reference>
<comment type="similarity">
    <text evidence="2">Belongs to the peptidase T1A family.</text>
</comment>
<evidence type="ECO:0000256" key="2">
    <source>
        <dbReference type="PROSITE-ProRule" id="PRU00808"/>
    </source>
</evidence>
<dbReference type="SMART" id="SM00948">
    <property type="entry name" value="Proteasome_A_N"/>
    <property type="match status" value="1"/>
</dbReference>
<evidence type="ECO:0000313" key="4">
    <source>
        <dbReference type="EMBL" id="OAG31953.1"/>
    </source>
</evidence>
<dbReference type="GO" id="GO:0043161">
    <property type="term" value="P:proteasome-mediated ubiquitin-dependent protein catabolic process"/>
    <property type="evidence" value="ECO:0007669"/>
    <property type="project" value="EnsemblFungi"/>
</dbReference>
<dbReference type="AlphaFoldDB" id="A0A177EJ05"/>
<dbReference type="GO" id="GO:0080129">
    <property type="term" value="P:proteasome core complex assembly"/>
    <property type="evidence" value="ECO:0007669"/>
    <property type="project" value="EnsemblFungi"/>
</dbReference>
<dbReference type="EMBL" id="LTDL01000014">
    <property type="protein sequence ID" value="OAG31953.1"/>
    <property type="molecule type" value="Genomic_DNA"/>
</dbReference>
<dbReference type="PANTHER" id="PTHR11599">
    <property type="entry name" value="PROTEASOME SUBUNIT ALPHA/BETA"/>
    <property type="match status" value="1"/>
</dbReference>
<proteinExistence type="inferred from homology"/>